<dbReference type="Proteomes" id="UP000055047">
    <property type="component" value="Unassembled WGS sequence"/>
</dbReference>
<accession>A0A098EDZ2</accession>
<evidence type="ECO:0000313" key="2">
    <source>
        <dbReference type="Proteomes" id="UP000055047"/>
    </source>
</evidence>
<organism evidence="1 2">
    <name type="scientific">Anaplasma phagocytophilum</name>
    <name type="common">Ehrlichia phagocytophila</name>
    <dbReference type="NCBI Taxonomy" id="948"/>
    <lineage>
        <taxon>Bacteria</taxon>
        <taxon>Pseudomonadati</taxon>
        <taxon>Pseudomonadota</taxon>
        <taxon>Alphaproteobacteria</taxon>
        <taxon>Rickettsiales</taxon>
        <taxon>Anaplasmataceae</taxon>
        <taxon>Anaplasma</taxon>
        <taxon>phagocytophilum group</taxon>
    </lineage>
</organism>
<dbReference type="EMBL" id="CCXQ01000024">
    <property type="protein sequence ID" value="CEG20519.1"/>
    <property type="molecule type" value="Genomic_DNA"/>
</dbReference>
<name>A0A098EDZ2_ANAPH</name>
<sequence length="36" mass="4145">MASVVPYLLEFCAQYLILIMQRHIIEPCINVHTIDG</sequence>
<reference evidence="1 2" key="1">
    <citation type="submission" date="2014-09" db="EMBL/GenBank/DDBJ databases">
        <authorList>
            <person name="Loux Valentin"/>
            <person name="Dugat Thibaut"/>
        </authorList>
    </citation>
    <scope>NUCLEOTIDE SEQUENCE [LARGE SCALE GENOMIC DNA]</scope>
    <source>
        <strain evidence="1 2">BOV-10_179</strain>
    </source>
</reference>
<proteinExistence type="predicted"/>
<dbReference type="AlphaFoldDB" id="A0A098EDZ2"/>
<protein>
    <submittedName>
        <fullName evidence="1">Uncharacterized protein</fullName>
    </submittedName>
</protein>
<evidence type="ECO:0000313" key="1">
    <source>
        <dbReference type="EMBL" id="CEG20519.1"/>
    </source>
</evidence>
<gene>
    <name evidence="1" type="ORF">ANAPHAGO_00248</name>
</gene>